<accession>A0A1M6CN99</accession>
<name>A0A1M6CN99_9BACT</name>
<sequence length="65" mass="7433">MPEYFGIFSADFPHKDNNKTALTRMETKQAGRLTAPGLLDKIGYRRFSSRRAVIIRVVEGARFMV</sequence>
<organism evidence="1 2">
    <name type="scientific">Desulfatibacillum alkenivorans DSM 16219</name>
    <dbReference type="NCBI Taxonomy" id="1121393"/>
    <lineage>
        <taxon>Bacteria</taxon>
        <taxon>Pseudomonadati</taxon>
        <taxon>Thermodesulfobacteriota</taxon>
        <taxon>Desulfobacteria</taxon>
        <taxon>Desulfobacterales</taxon>
        <taxon>Desulfatibacillaceae</taxon>
        <taxon>Desulfatibacillum</taxon>
    </lineage>
</organism>
<keyword evidence="2" id="KW-1185">Reference proteome</keyword>
<evidence type="ECO:0000313" key="2">
    <source>
        <dbReference type="Proteomes" id="UP000183994"/>
    </source>
</evidence>
<proteinExistence type="predicted"/>
<dbReference type="EMBL" id="FQZU01000001">
    <property type="protein sequence ID" value="SHI62429.1"/>
    <property type="molecule type" value="Genomic_DNA"/>
</dbReference>
<reference evidence="2" key="1">
    <citation type="submission" date="2016-11" db="EMBL/GenBank/DDBJ databases">
        <authorList>
            <person name="Varghese N."/>
            <person name="Submissions S."/>
        </authorList>
    </citation>
    <scope>NUCLEOTIDE SEQUENCE [LARGE SCALE GENOMIC DNA]</scope>
    <source>
        <strain evidence="2">DSM 16219</strain>
    </source>
</reference>
<dbReference type="AlphaFoldDB" id="A0A1M6CN99"/>
<gene>
    <name evidence="1" type="ORF">SAMN02745216_00283</name>
</gene>
<dbReference type="Proteomes" id="UP000183994">
    <property type="component" value="Unassembled WGS sequence"/>
</dbReference>
<evidence type="ECO:0000313" key="1">
    <source>
        <dbReference type="EMBL" id="SHI62429.1"/>
    </source>
</evidence>
<protein>
    <submittedName>
        <fullName evidence="1">Uncharacterized protein</fullName>
    </submittedName>
</protein>